<feature type="transmembrane region" description="Helical" evidence="8">
    <location>
        <begin position="151"/>
        <end position="174"/>
    </location>
</feature>
<evidence type="ECO:0000259" key="9">
    <source>
        <dbReference type="Pfam" id="PF13231"/>
    </source>
</evidence>
<dbReference type="InterPro" id="IPR038731">
    <property type="entry name" value="RgtA/B/C-like"/>
</dbReference>
<feature type="transmembrane region" description="Helical" evidence="8">
    <location>
        <begin position="343"/>
        <end position="363"/>
    </location>
</feature>
<proteinExistence type="predicted"/>
<organism evidence="10 11">
    <name type="scientific">Belnapia mucosa</name>
    <dbReference type="NCBI Taxonomy" id="2804532"/>
    <lineage>
        <taxon>Bacteria</taxon>
        <taxon>Pseudomonadati</taxon>
        <taxon>Pseudomonadota</taxon>
        <taxon>Alphaproteobacteria</taxon>
        <taxon>Acetobacterales</taxon>
        <taxon>Roseomonadaceae</taxon>
        <taxon>Belnapia</taxon>
    </lineage>
</organism>
<comment type="subcellular location">
    <subcellularLocation>
        <location evidence="1">Cell membrane</location>
        <topology evidence="1">Multi-pass membrane protein</topology>
    </subcellularLocation>
</comment>
<keyword evidence="5 8" id="KW-0812">Transmembrane</keyword>
<sequence length="516" mass="55771">MAKSSSSAAIGKLDLAAGRLAAPGVIVGLALATVTLLALMLRLYDLDTASLWSDEAFSGHWIHRSLAYLWTDGLVIETTPPLYYMLLKIWAALVGDGDFQLRLFSALASAATVPLIFLIGFEMAGAMVGLAAALIFALAPMQIAYAQEARVYSLVPLFYGLALLGLFRFVRAALAETPRRRSDDMALALYAVGAVLLIYAHATSVFTVAALCLCAGGLLLARRGRWALPRFILANAVVAVLSVPQLYAILQQAGRFDMTWVQKPDLIGLLNLVTHLLVDPVTPLTLFRVSCIIALAAALMLAITSAWLRPGRLVGTLLVGVPAIFLVAVIAVSYISPFLIPRIIIWIGLPVALLAAMALLGPAPRLVRAGFALALVVCIGVGLQGVYLRTPGSKEDWRGLMASLLPQLGPEDMLVIGPETSILPMLRYAGGAFDDNGREIFRWEPRPRQPDLYVPAHIQPPIAVDNAALSEAARQGRRIWLLMRSSDWQQNVEAAAKLDPPPVVDRSHPMLVQMRW</sequence>
<keyword evidence="6 8" id="KW-1133">Transmembrane helix</keyword>
<evidence type="ECO:0000313" key="11">
    <source>
        <dbReference type="Proteomes" id="UP000606490"/>
    </source>
</evidence>
<dbReference type="InterPro" id="IPR050297">
    <property type="entry name" value="LipidA_mod_glycosyltrf_83"/>
</dbReference>
<name>A0ABS1UZX1_9PROT</name>
<keyword evidence="2" id="KW-1003">Cell membrane</keyword>
<feature type="transmembrane region" description="Helical" evidence="8">
    <location>
        <begin position="231"/>
        <end position="250"/>
    </location>
</feature>
<accession>A0ABS1UZX1</accession>
<evidence type="ECO:0000256" key="5">
    <source>
        <dbReference type="ARBA" id="ARBA00022692"/>
    </source>
</evidence>
<evidence type="ECO:0000256" key="7">
    <source>
        <dbReference type="ARBA" id="ARBA00023136"/>
    </source>
</evidence>
<keyword evidence="11" id="KW-1185">Reference proteome</keyword>
<feature type="transmembrane region" description="Helical" evidence="8">
    <location>
        <begin position="20"/>
        <end position="44"/>
    </location>
</feature>
<protein>
    <submittedName>
        <fullName evidence="10">Glycosyltransferase family 39 protein</fullName>
    </submittedName>
</protein>
<dbReference type="EMBL" id="JAEUXJ010000002">
    <property type="protein sequence ID" value="MBL6455012.1"/>
    <property type="molecule type" value="Genomic_DNA"/>
</dbReference>
<dbReference type="RefSeq" id="WP_202824743.1">
    <property type="nucleotide sequence ID" value="NZ_JAEUXJ010000002.1"/>
</dbReference>
<reference evidence="10 11" key="1">
    <citation type="submission" date="2021-01" db="EMBL/GenBank/DDBJ databases">
        <title>Belnapia mucosa sp. nov. and Belnapia arida sp. nov., isolated from the Tabernas Desert (Almeria, Spain).</title>
        <authorList>
            <person name="Molina-Menor E."/>
            <person name="Vidal-Verdu A."/>
            <person name="Calonge A."/>
            <person name="Satari L."/>
            <person name="Pereto Magraner J."/>
            <person name="Porcar Miralles M."/>
        </authorList>
    </citation>
    <scope>NUCLEOTIDE SEQUENCE [LARGE SCALE GENOMIC DNA]</scope>
    <source>
        <strain evidence="10 11">T6</strain>
    </source>
</reference>
<evidence type="ECO:0000256" key="1">
    <source>
        <dbReference type="ARBA" id="ARBA00004651"/>
    </source>
</evidence>
<evidence type="ECO:0000256" key="8">
    <source>
        <dbReference type="SAM" id="Phobius"/>
    </source>
</evidence>
<evidence type="ECO:0000313" key="10">
    <source>
        <dbReference type="EMBL" id="MBL6455012.1"/>
    </source>
</evidence>
<comment type="caution">
    <text evidence="10">The sequence shown here is derived from an EMBL/GenBank/DDBJ whole genome shotgun (WGS) entry which is preliminary data.</text>
</comment>
<feature type="domain" description="Glycosyltransferase RgtA/B/C/D-like" evidence="9">
    <location>
        <begin position="79"/>
        <end position="247"/>
    </location>
</feature>
<keyword evidence="4" id="KW-0808">Transferase</keyword>
<dbReference type="Pfam" id="PF13231">
    <property type="entry name" value="PMT_2"/>
    <property type="match status" value="1"/>
</dbReference>
<feature type="transmembrane region" description="Helical" evidence="8">
    <location>
        <begin position="286"/>
        <end position="308"/>
    </location>
</feature>
<keyword evidence="7 8" id="KW-0472">Membrane</keyword>
<dbReference type="PANTHER" id="PTHR33908:SF11">
    <property type="entry name" value="MEMBRANE PROTEIN"/>
    <property type="match status" value="1"/>
</dbReference>
<feature type="transmembrane region" description="Helical" evidence="8">
    <location>
        <begin position="369"/>
        <end position="388"/>
    </location>
</feature>
<feature type="transmembrane region" description="Helical" evidence="8">
    <location>
        <begin position="126"/>
        <end position="145"/>
    </location>
</feature>
<evidence type="ECO:0000256" key="2">
    <source>
        <dbReference type="ARBA" id="ARBA00022475"/>
    </source>
</evidence>
<evidence type="ECO:0000256" key="6">
    <source>
        <dbReference type="ARBA" id="ARBA00022989"/>
    </source>
</evidence>
<gene>
    <name evidence="10" type="ORF">JMJ55_06730</name>
</gene>
<evidence type="ECO:0000256" key="3">
    <source>
        <dbReference type="ARBA" id="ARBA00022676"/>
    </source>
</evidence>
<feature type="transmembrane region" description="Helical" evidence="8">
    <location>
        <begin position="186"/>
        <end position="219"/>
    </location>
</feature>
<feature type="transmembrane region" description="Helical" evidence="8">
    <location>
        <begin position="314"/>
        <end position="336"/>
    </location>
</feature>
<dbReference type="Proteomes" id="UP000606490">
    <property type="component" value="Unassembled WGS sequence"/>
</dbReference>
<evidence type="ECO:0000256" key="4">
    <source>
        <dbReference type="ARBA" id="ARBA00022679"/>
    </source>
</evidence>
<keyword evidence="3" id="KW-0328">Glycosyltransferase</keyword>
<dbReference type="PANTHER" id="PTHR33908">
    <property type="entry name" value="MANNOSYLTRANSFERASE YKCB-RELATED"/>
    <property type="match status" value="1"/>
</dbReference>